<organism evidence="12 13">
    <name type="scientific">Listeria grayi</name>
    <name type="common">Listeria murrayi</name>
    <dbReference type="NCBI Taxonomy" id="1641"/>
    <lineage>
        <taxon>Bacteria</taxon>
        <taxon>Bacillati</taxon>
        <taxon>Bacillota</taxon>
        <taxon>Bacilli</taxon>
        <taxon>Bacillales</taxon>
        <taxon>Listeriaceae</taxon>
        <taxon>Listeria</taxon>
    </lineage>
</organism>
<feature type="domain" description="Quinate/shikimate 5-dehydrogenase/glutamyl-tRNA reductase" evidence="9">
    <location>
        <begin position="115"/>
        <end position="212"/>
    </location>
</feature>
<comment type="pathway">
    <text evidence="1 8">Metabolic intermediate biosynthesis; chorismate biosynthesis; chorismate from D-erythrose 4-phosphate and phosphoenolpyruvate: step 4/7.</text>
</comment>
<proteinExistence type="inferred from homology"/>
<feature type="binding site" evidence="8">
    <location>
        <position position="212"/>
    </location>
    <ligand>
        <name>NADP(+)</name>
        <dbReference type="ChEBI" id="CHEBI:58349"/>
    </ligand>
</feature>
<comment type="function">
    <text evidence="8">Involved in the biosynthesis of the chorismate, which leads to the biosynthesis of aromatic amino acids. Catalyzes the reversible NADPH linked reduction of 3-dehydroshikimate (DHSA) to yield shikimate (SA).</text>
</comment>
<dbReference type="EMBL" id="UGPG01000001">
    <property type="protein sequence ID" value="STY43291.1"/>
    <property type="molecule type" value="Genomic_DNA"/>
</dbReference>
<evidence type="ECO:0000256" key="5">
    <source>
        <dbReference type="ARBA" id="ARBA00023002"/>
    </source>
</evidence>
<dbReference type="GO" id="GO:0050661">
    <property type="term" value="F:NADP binding"/>
    <property type="evidence" value="ECO:0007669"/>
    <property type="project" value="InterPro"/>
</dbReference>
<evidence type="ECO:0000259" key="11">
    <source>
        <dbReference type="Pfam" id="PF18317"/>
    </source>
</evidence>
<dbReference type="Gene3D" id="3.40.50.720">
    <property type="entry name" value="NAD(P)-binding Rossmann-like Domain"/>
    <property type="match status" value="1"/>
</dbReference>
<evidence type="ECO:0000256" key="4">
    <source>
        <dbReference type="ARBA" id="ARBA00022857"/>
    </source>
</evidence>
<keyword evidence="5 8" id="KW-0560">Oxidoreductase</keyword>
<evidence type="ECO:0000259" key="10">
    <source>
        <dbReference type="Pfam" id="PF08501"/>
    </source>
</evidence>
<feature type="binding site" evidence="8">
    <location>
        <position position="235"/>
    </location>
    <ligand>
        <name>NADP(+)</name>
        <dbReference type="ChEBI" id="CHEBI:58349"/>
    </ligand>
</feature>
<dbReference type="HAMAP" id="MF_00222">
    <property type="entry name" value="Shikimate_DH_AroE"/>
    <property type="match status" value="1"/>
</dbReference>
<reference evidence="12 13" key="1">
    <citation type="submission" date="2018-06" db="EMBL/GenBank/DDBJ databases">
        <authorList>
            <consortium name="Pathogen Informatics"/>
            <person name="Doyle S."/>
        </authorList>
    </citation>
    <scope>NUCLEOTIDE SEQUENCE [LARGE SCALE GENOMIC DNA]</scope>
    <source>
        <strain evidence="13">NCTC 10815</strain>
    </source>
</reference>
<comment type="subunit">
    <text evidence="8">Homodimer.</text>
</comment>
<dbReference type="SUPFAM" id="SSF53223">
    <property type="entry name" value="Aminoacid dehydrogenase-like, N-terminal domain"/>
    <property type="match status" value="1"/>
</dbReference>
<comment type="catalytic activity">
    <reaction evidence="7 8">
        <text>shikimate + NADP(+) = 3-dehydroshikimate + NADPH + H(+)</text>
        <dbReference type="Rhea" id="RHEA:17737"/>
        <dbReference type="ChEBI" id="CHEBI:15378"/>
        <dbReference type="ChEBI" id="CHEBI:16630"/>
        <dbReference type="ChEBI" id="CHEBI:36208"/>
        <dbReference type="ChEBI" id="CHEBI:57783"/>
        <dbReference type="ChEBI" id="CHEBI:58349"/>
        <dbReference type="EC" id="1.1.1.25"/>
    </reaction>
</comment>
<comment type="caution">
    <text evidence="8">Lacks conserved residue(s) required for the propagation of feature annotation.</text>
</comment>
<evidence type="ECO:0000256" key="2">
    <source>
        <dbReference type="ARBA" id="ARBA00012962"/>
    </source>
</evidence>
<feature type="active site" description="Proton acceptor" evidence="8">
    <location>
        <position position="65"/>
    </location>
</feature>
<keyword evidence="6 8" id="KW-0057">Aromatic amino acid biosynthesis</keyword>
<protein>
    <recommendedName>
        <fullName evidence="2 8">Shikimate dehydrogenase (NADP(+))</fullName>
        <shortName evidence="8">SDH</shortName>
        <ecNumber evidence="2 8">1.1.1.25</ecNumber>
    </recommendedName>
</protein>
<evidence type="ECO:0000313" key="12">
    <source>
        <dbReference type="EMBL" id="STY43291.1"/>
    </source>
</evidence>
<name>A0A378MAE4_LISGR</name>
<dbReference type="Pfam" id="PF08501">
    <property type="entry name" value="Shikimate_dh_N"/>
    <property type="match status" value="1"/>
</dbReference>
<dbReference type="NCBIfam" id="TIGR00507">
    <property type="entry name" value="aroE"/>
    <property type="match status" value="1"/>
</dbReference>
<dbReference type="UniPathway" id="UPA00053">
    <property type="reaction ID" value="UER00087"/>
</dbReference>
<dbReference type="InterPro" id="IPR036291">
    <property type="entry name" value="NAD(P)-bd_dom_sf"/>
</dbReference>
<dbReference type="NCBIfam" id="NF001310">
    <property type="entry name" value="PRK00258.1-2"/>
    <property type="match status" value="1"/>
</dbReference>
<dbReference type="Pfam" id="PF18317">
    <property type="entry name" value="SDH_C"/>
    <property type="match status" value="1"/>
</dbReference>
<dbReference type="GO" id="GO:0004764">
    <property type="term" value="F:shikimate 3-dehydrogenase (NADP+) activity"/>
    <property type="evidence" value="ECO:0007669"/>
    <property type="project" value="UniProtKB-UniRule"/>
</dbReference>
<dbReference type="PANTHER" id="PTHR21089">
    <property type="entry name" value="SHIKIMATE DEHYDROGENASE"/>
    <property type="match status" value="1"/>
</dbReference>
<dbReference type="GO" id="GO:0009073">
    <property type="term" value="P:aromatic amino acid family biosynthetic process"/>
    <property type="evidence" value="ECO:0007669"/>
    <property type="project" value="UniProtKB-KW"/>
</dbReference>
<dbReference type="InterPro" id="IPR013708">
    <property type="entry name" value="Shikimate_DH-bd_N"/>
</dbReference>
<dbReference type="RefSeq" id="WP_115345616.1">
    <property type="nucleotide sequence ID" value="NZ_UGPG01000001.1"/>
</dbReference>
<dbReference type="Proteomes" id="UP000254879">
    <property type="component" value="Unassembled WGS sequence"/>
</dbReference>
<dbReference type="EC" id="1.1.1.25" evidence="2 8"/>
<dbReference type="GO" id="GO:0009423">
    <property type="term" value="P:chorismate biosynthetic process"/>
    <property type="evidence" value="ECO:0007669"/>
    <property type="project" value="UniProtKB-UniRule"/>
</dbReference>
<dbReference type="InterPro" id="IPR006151">
    <property type="entry name" value="Shikm_DH/Glu-tRNA_Rdtase"/>
</dbReference>
<keyword evidence="4 8" id="KW-0521">NADP</keyword>
<evidence type="ECO:0000313" key="13">
    <source>
        <dbReference type="Proteomes" id="UP000254879"/>
    </source>
</evidence>
<dbReference type="GO" id="GO:0019632">
    <property type="term" value="P:shikimate metabolic process"/>
    <property type="evidence" value="ECO:0007669"/>
    <property type="project" value="InterPro"/>
</dbReference>
<feature type="binding site" evidence="8">
    <location>
        <position position="61"/>
    </location>
    <ligand>
        <name>shikimate</name>
        <dbReference type="ChEBI" id="CHEBI:36208"/>
    </ligand>
</feature>
<dbReference type="PANTHER" id="PTHR21089:SF1">
    <property type="entry name" value="BIFUNCTIONAL 3-DEHYDROQUINATE DEHYDRATASE_SHIKIMATE DEHYDROGENASE, CHLOROPLASTIC"/>
    <property type="match status" value="1"/>
</dbReference>
<dbReference type="SUPFAM" id="SSF51735">
    <property type="entry name" value="NAD(P)-binding Rossmann-fold domains"/>
    <property type="match status" value="1"/>
</dbReference>
<feature type="domain" description="Shikimate dehydrogenase substrate binding N-terminal" evidence="10">
    <location>
        <begin position="6"/>
        <end position="88"/>
    </location>
</feature>
<dbReference type="InterPro" id="IPR011342">
    <property type="entry name" value="Shikimate_DH"/>
</dbReference>
<evidence type="ECO:0000256" key="8">
    <source>
        <dbReference type="HAMAP-Rule" id="MF_00222"/>
    </source>
</evidence>
<feature type="binding site" evidence="8">
    <location>
        <position position="101"/>
    </location>
    <ligand>
        <name>shikimate</name>
        <dbReference type="ChEBI" id="CHEBI:36208"/>
    </ligand>
</feature>
<dbReference type="InterPro" id="IPR046346">
    <property type="entry name" value="Aminoacid_DH-like_N_sf"/>
</dbReference>
<evidence type="ECO:0000256" key="3">
    <source>
        <dbReference type="ARBA" id="ARBA00022605"/>
    </source>
</evidence>
<gene>
    <name evidence="8 12" type="primary">aroE</name>
    <name evidence="12" type="ORF">NCTC10815_00580</name>
</gene>
<dbReference type="CDD" id="cd01065">
    <property type="entry name" value="NAD_bind_Shikimate_DH"/>
    <property type="match status" value="1"/>
</dbReference>
<dbReference type="GO" id="GO:0005829">
    <property type="term" value="C:cytosol"/>
    <property type="evidence" value="ECO:0007669"/>
    <property type="project" value="TreeGrafter"/>
</dbReference>
<feature type="binding site" evidence="8">
    <location>
        <position position="214"/>
    </location>
    <ligand>
        <name>shikimate</name>
        <dbReference type="ChEBI" id="CHEBI:36208"/>
    </ligand>
</feature>
<dbReference type="GO" id="GO:0008652">
    <property type="term" value="P:amino acid biosynthetic process"/>
    <property type="evidence" value="ECO:0007669"/>
    <property type="project" value="UniProtKB-KW"/>
</dbReference>
<dbReference type="InterPro" id="IPR022893">
    <property type="entry name" value="Shikimate_DH_fam"/>
</dbReference>
<evidence type="ECO:0000259" key="9">
    <source>
        <dbReference type="Pfam" id="PF01488"/>
    </source>
</evidence>
<feature type="binding site" evidence="8">
    <location>
        <begin position="125"/>
        <end position="129"/>
    </location>
    <ligand>
        <name>NADP(+)</name>
        <dbReference type="ChEBI" id="CHEBI:58349"/>
    </ligand>
</feature>
<dbReference type="Pfam" id="PF01488">
    <property type="entry name" value="Shikimate_DH"/>
    <property type="match status" value="1"/>
</dbReference>
<accession>A0A378MAE4</accession>
<sequence>MEKYAVIGNPINHSLSPSMHNAAFRSEERDANYEAIQVSVEAFDAEIAHLLAGDFNGFNVTVPFKERIIPHLDELSPFAKRCGAVNTVIKADGKWLGDNTDGAGFMEGLHEIKAVTSEDRILIIGAGGASKAIYLALADASPQQLVIANRTVEKAAAMVQKTHEAWSLAKAEKYLADFTIIIQTTSIGLPASKNETPIQLTNLQAGTVVVDIIYNPAETAFLKQAKTKGAVIQNGLPMFIGQGALAYQRWTGHMPNLEVMKKKLLEELGGQSSL</sequence>
<dbReference type="InterPro" id="IPR041121">
    <property type="entry name" value="SDH_C"/>
</dbReference>
<comment type="similarity">
    <text evidence="8">Belongs to the shikimate dehydrogenase family.</text>
</comment>
<evidence type="ECO:0000256" key="6">
    <source>
        <dbReference type="ARBA" id="ARBA00023141"/>
    </source>
</evidence>
<keyword evidence="3 8" id="KW-0028">Amino-acid biosynthesis</keyword>
<feature type="binding site" evidence="8">
    <location>
        <begin position="14"/>
        <end position="16"/>
    </location>
    <ligand>
        <name>shikimate</name>
        <dbReference type="ChEBI" id="CHEBI:36208"/>
    </ligand>
</feature>
<dbReference type="Gene3D" id="3.40.50.10860">
    <property type="entry name" value="Leucine Dehydrogenase, chain A, domain 1"/>
    <property type="match status" value="1"/>
</dbReference>
<evidence type="ECO:0000256" key="7">
    <source>
        <dbReference type="ARBA" id="ARBA00049442"/>
    </source>
</evidence>
<feature type="binding site" evidence="8">
    <location>
        <position position="86"/>
    </location>
    <ligand>
        <name>shikimate</name>
        <dbReference type="ChEBI" id="CHEBI:36208"/>
    </ligand>
</feature>
<dbReference type="AlphaFoldDB" id="A0A378MAE4"/>
<feature type="domain" description="SDH C-terminal" evidence="11">
    <location>
        <begin position="235"/>
        <end position="265"/>
    </location>
</feature>
<feature type="binding site" evidence="8">
    <location>
        <begin position="149"/>
        <end position="154"/>
    </location>
    <ligand>
        <name>NADP(+)</name>
        <dbReference type="ChEBI" id="CHEBI:58349"/>
    </ligand>
</feature>
<feature type="binding site" evidence="8">
    <location>
        <position position="242"/>
    </location>
    <ligand>
        <name>shikimate</name>
        <dbReference type="ChEBI" id="CHEBI:36208"/>
    </ligand>
</feature>
<evidence type="ECO:0000256" key="1">
    <source>
        <dbReference type="ARBA" id="ARBA00004871"/>
    </source>
</evidence>